<dbReference type="PROSITE" id="PS50110">
    <property type="entry name" value="RESPONSE_REGULATORY"/>
    <property type="match status" value="1"/>
</dbReference>
<evidence type="ECO:0000256" key="5">
    <source>
        <dbReference type="ARBA" id="ARBA00023125"/>
    </source>
</evidence>
<dbReference type="RefSeq" id="WP_104439820.1">
    <property type="nucleotide sequence ID" value="NZ_PTJA01000022.1"/>
</dbReference>
<evidence type="ECO:0000313" key="13">
    <source>
        <dbReference type="Proteomes" id="UP000237749"/>
    </source>
</evidence>
<dbReference type="SMART" id="SM00862">
    <property type="entry name" value="Trans_reg_C"/>
    <property type="match status" value="1"/>
</dbReference>
<proteinExistence type="predicted"/>
<dbReference type="GO" id="GO:0005829">
    <property type="term" value="C:cytosol"/>
    <property type="evidence" value="ECO:0007669"/>
    <property type="project" value="TreeGrafter"/>
</dbReference>
<dbReference type="Pfam" id="PF00486">
    <property type="entry name" value="Trans_reg_C"/>
    <property type="match status" value="1"/>
</dbReference>
<evidence type="ECO:0000256" key="7">
    <source>
        <dbReference type="ARBA" id="ARBA00024867"/>
    </source>
</evidence>
<evidence type="ECO:0000256" key="1">
    <source>
        <dbReference type="ARBA" id="ARBA00018672"/>
    </source>
</evidence>
<evidence type="ECO:0000256" key="9">
    <source>
        <dbReference type="PROSITE-ProRule" id="PRU01091"/>
    </source>
</evidence>
<keyword evidence="3" id="KW-0902">Two-component regulatory system</keyword>
<evidence type="ECO:0000256" key="8">
    <source>
        <dbReference type="PROSITE-ProRule" id="PRU00169"/>
    </source>
</evidence>
<sequence>MEKKRIYLADDEQPIRDLIQLFLAAEGFEVQTFPDGDQLYAAFDKNPSDMVILDVMMPGTDGLVLCREIRKRSNALIVIVSARDSEADRIAGITLGSDDYLTKPFSPMELVTRVKALFRRMELDLGSYKGEIYLFGNIKADVNKREFSVNDKTLDITPTEFALMVYLLEKKEQAVSREELLKHVWKFDFEADTRATDDVIKRLRKKLAAAEADVKIQSVWGFGFRLELGDTHEEYKK</sequence>
<accession>A0A2S6HBI3</accession>
<dbReference type="InterPro" id="IPR039420">
    <property type="entry name" value="WalR-like"/>
</dbReference>
<evidence type="ECO:0000256" key="4">
    <source>
        <dbReference type="ARBA" id="ARBA00023015"/>
    </source>
</evidence>
<dbReference type="SUPFAM" id="SSF46894">
    <property type="entry name" value="C-terminal effector domain of the bipartite response regulators"/>
    <property type="match status" value="1"/>
</dbReference>
<dbReference type="InterPro" id="IPR001789">
    <property type="entry name" value="Sig_transdc_resp-reg_receiver"/>
</dbReference>
<gene>
    <name evidence="12" type="ORF">BXY41_12241</name>
</gene>
<evidence type="ECO:0000259" key="11">
    <source>
        <dbReference type="PROSITE" id="PS51755"/>
    </source>
</evidence>
<reference evidence="12 13" key="1">
    <citation type="submission" date="2018-02" db="EMBL/GenBank/DDBJ databases">
        <title>Genomic Encyclopedia of Archaeal and Bacterial Type Strains, Phase II (KMG-II): from individual species to whole genera.</title>
        <authorList>
            <person name="Goeker M."/>
        </authorList>
    </citation>
    <scope>NUCLEOTIDE SEQUENCE [LARGE SCALE GENOMIC DNA]</scope>
    <source>
        <strain evidence="12 13">DSM 3808</strain>
    </source>
</reference>
<dbReference type="SUPFAM" id="SSF52172">
    <property type="entry name" value="CheY-like"/>
    <property type="match status" value="1"/>
</dbReference>
<dbReference type="Proteomes" id="UP000237749">
    <property type="component" value="Unassembled WGS sequence"/>
</dbReference>
<dbReference type="GO" id="GO:0000976">
    <property type="term" value="F:transcription cis-regulatory region binding"/>
    <property type="evidence" value="ECO:0007669"/>
    <property type="project" value="TreeGrafter"/>
</dbReference>
<evidence type="ECO:0000256" key="2">
    <source>
        <dbReference type="ARBA" id="ARBA00022553"/>
    </source>
</evidence>
<keyword evidence="2 8" id="KW-0597">Phosphoprotein</keyword>
<feature type="domain" description="Response regulatory" evidence="10">
    <location>
        <begin position="5"/>
        <end position="118"/>
    </location>
</feature>
<keyword evidence="13" id="KW-1185">Reference proteome</keyword>
<keyword evidence="6" id="KW-0804">Transcription</keyword>
<comment type="caution">
    <text evidence="12">The sequence shown here is derived from an EMBL/GenBank/DDBJ whole genome shotgun (WGS) entry which is preliminary data.</text>
</comment>
<dbReference type="InterPro" id="IPR036388">
    <property type="entry name" value="WH-like_DNA-bd_sf"/>
</dbReference>
<protein>
    <recommendedName>
        <fullName evidence="1">Stage 0 sporulation protein A homolog</fullName>
    </recommendedName>
</protein>
<dbReference type="OrthoDB" id="9790442at2"/>
<keyword evidence="5 9" id="KW-0238">DNA-binding</keyword>
<feature type="domain" description="OmpR/PhoB-type" evidence="11">
    <location>
        <begin position="130"/>
        <end position="228"/>
    </location>
</feature>
<dbReference type="PANTHER" id="PTHR48111">
    <property type="entry name" value="REGULATOR OF RPOS"/>
    <property type="match status" value="1"/>
</dbReference>
<dbReference type="GO" id="GO:0032993">
    <property type="term" value="C:protein-DNA complex"/>
    <property type="evidence" value="ECO:0007669"/>
    <property type="project" value="TreeGrafter"/>
</dbReference>
<evidence type="ECO:0000256" key="3">
    <source>
        <dbReference type="ARBA" id="ARBA00023012"/>
    </source>
</evidence>
<evidence type="ECO:0000313" key="12">
    <source>
        <dbReference type="EMBL" id="PPK74753.1"/>
    </source>
</evidence>
<dbReference type="Gene3D" id="6.10.250.690">
    <property type="match status" value="1"/>
</dbReference>
<dbReference type="InterPro" id="IPR001867">
    <property type="entry name" value="OmpR/PhoB-type_DNA-bd"/>
</dbReference>
<name>A0A2S6HBI3_9FIRM</name>
<dbReference type="PANTHER" id="PTHR48111:SF1">
    <property type="entry name" value="TWO-COMPONENT RESPONSE REGULATOR ORR33"/>
    <property type="match status" value="1"/>
</dbReference>
<dbReference type="AlphaFoldDB" id="A0A2S6HBI3"/>
<evidence type="ECO:0000256" key="6">
    <source>
        <dbReference type="ARBA" id="ARBA00023163"/>
    </source>
</evidence>
<organism evidence="12 13">
    <name type="scientific">Lacrimispora xylanisolvens</name>
    <dbReference type="NCBI Taxonomy" id="384636"/>
    <lineage>
        <taxon>Bacteria</taxon>
        <taxon>Bacillati</taxon>
        <taxon>Bacillota</taxon>
        <taxon>Clostridia</taxon>
        <taxon>Lachnospirales</taxon>
        <taxon>Lachnospiraceae</taxon>
        <taxon>Lacrimispora</taxon>
    </lineage>
</organism>
<dbReference type="Gene3D" id="3.40.50.2300">
    <property type="match status" value="1"/>
</dbReference>
<dbReference type="InterPro" id="IPR016032">
    <property type="entry name" value="Sig_transdc_resp-reg_C-effctor"/>
</dbReference>
<evidence type="ECO:0000259" key="10">
    <source>
        <dbReference type="PROSITE" id="PS50110"/>
    </source>
</evidence>
<dbReference type="GO" id="GO:0006355">
    <property type="term" value="P:regulation of DNA-templated transcription"/>
    <property type="evidence" value="ECO:0007669"/>
    <property type="project" value="InterPro"/>
</dbReference>
<dbReference type="Pfam" id="PF00072">
    <property type="entry name" value="Response_reg"/>
    <property type="match status" value="1"/>
</dbReference>
<dbReference type="PROSITE" id="PS51755">
    <property type="entry name" value="OMPR_PHOB"/>
    <property type="match status" value="1"/>
</dbReference>
<dbReference type="GO" id="GO:0000156">
    <property type="term" value="F:phosphorelay response regulator activity"/>
    <property type="evidence" value="ECO:0007669"/>
    <property type="project" value="TreeGrafter"/>
</dbReference>
<dbReference type="EMBL" id="PTJA01000022">
    <property type="protein sequence ID" value="PPK74753.1"/>
    <property type="molecule type" value="Genomic_DNA"/>
</dbReference>
<dbReference type="Gene3D" id="1.10.10.10">
    <property type="entry name" value="Winged helix-like DNA-binding domain superfamily/Winged helix DNA-binding domain"/>
    <property type="match status" value="1"/>
</dbReference>
<dbReference type="SMART" id="SM00448">
    <property type="entry name" value="REC"/>
    <property type="match status" value="1"/>
</dbReference>
<comment type="function">
    <text evidence="7">May play the central regulatory role in sporulation. It may be an element of the effector pathway responsible for the activation of sporulation genes in response to nutritional stress. Spo0A may act in concert with spo0H (a sigma factor) to control the expression of some genes that are critical to the sporulation process.</text>
</comment>
<feature type="modified residue" description="4-aspartylphosphate" evidence="8">
    <location>
        <position position="54"/>
    </location>
</feature>
<keyword evidence="4" id="KW-0805">Transcription regulation</keyword>
<feature type="DNA-binding region" description="OmpR/PhoB-type" evidence="9">
    <location>
        <begin position="130"/>
        <end position="228"/>
    </location>
</feature>
<dbReference type="CDD" id="cd00383">
    <property type="entry name" value="trans_reg_C"/>
    <property type="match status" value="1"/>
</dbReference>
<dbReference type="InterPro" id="IPR011006">
    <property type="entry name" value="CheY-like_superfamily"/>
</dbReference>